<reference evidence="2" key="1">
    <citation type="journal article" date="2023" name="G3 (Bethesda)">
        <title>Genome assembly and association tests identify interacting loci associated with vigor, precocity, and sex in interspecific pistachio rootstocks.</title>
        <authorList>
            <person name="Palmer W."/>
            <person name="Jacygrad E."/>
            <person name="Sagayaradj S."/>
            <person name="Cavanaugh K."/>
            <person name="Han R."/>
            <person name="Bertier L."/>
            <person name="Beede B."/>
            <person name="Kafkas S."/>
            <person name="Golino D."/>
            <person name="Preece J."/>
            <person name="Michelmore R."/>
        </authorList>
    </citation>
    <scope>NUCLEOTIDE SEQUENCE [LARGE SCALE GENOMIC DNA]</scope>
</reference>
<proteinExistence type="predicted"/>
<comment type="caution">
    <text evidence="1">The sequence shown here is derived from an EMBL/GenBank/DDBJ whole genome shotgun (WGS) entry which is preliminary data.</text>
</comment>
<evidence type="ECO:0000313" key="1">
    <source>
        <dbReference type="EMBL" id="KAJ0102335.1"/>
    </source>
</evidence>
<protein>
    <submittedName>
        <fullName evidence="1">Uncharacterized protein</fullName>
    </submittedName>
</protein>
<accession>A0ACC1BTF9</accession>
<organism evidence="1 2">
    <name type="scientific">Pistacia atlantica</name>
    <dbReference type="NCBI Taxonomy" id="434234"/>
    <lineage>
        <taxon>Eukaryota</taxon>
        <taxon>Viridiplantae</taxon>
        <taxon>Streptophyta</taxon>
        <taxon>Embryophyta</taxon>
        <taxon>Tracheophyta</taxon>
        <taxon>Spermatophyta</taxon>
        <taxon>Magnoliopsida</taxon>
        <taxon>eudicotyledons</taxon>
        <taxon>Gunneridae</taxon>
        <taxon>Pentapetalae</taxon>
        <taxon>rosids</taxon>
        <taxon>malvids</taxon>
        <taxon>Sapindales</taxon>
        <taxon>Anacardiaceae</taxon>
        <taxon>Pistacia</taxon>
    </lineage>
</organism>
<dbReference type="Proteomes" id="UP001164250">
    <property type="component" value="Chromosome 3"/>
</dbReference>
<gene>
    <name evidence="1" type="ORF">Patl1_03865</name>
</gene>
<evidence type="ECO:0000313" key="2">
    <source>
        <dbReference type="Proteomes" id="UP001164250"/>
    </source>
</evidence>
<keyword evidence="2" id="KW-1185">Reference proteome</keyword>
<dbReference type="EMBL" id="CM047899">
    <property type="protein sequence ID" value="KAJ0102335.1"/>
    <property type="molecule type" value="Genomic_DNA"/>
</dbReference>
<sequence>MCCFIKKLNVRHGISSEIKDIKLSLADIQRRAKDYNLRHIDQGDVVSHDSRVCSLFHPGCDELVGIESTRDQLIGLLVSGTSKRSVIAVVGEGGLGKTTLVGNIYKNDVVKKHFDCQARITVGKECTKTDILRKTLQALMDKMGVTGSTHGEMDKMEETDLLAALERQLKDKCYMVLFDDVWTTDFWGYIEYALTENNKRSRIILTTRNRGIVDVIPFVNVHRLQPLPSDKAFELFCRKAFDPQGCCPPELEKLSRDILRKCGGLPLAIVAVGGLLSNKNKVAFEWKKLLDELGPELGCDSHLKDCNKVLLEGYEINCARLIRLWISEGFVPYSNRRTSEQVAEQFLIDLINRSLVQVVDTDFMGRPRYCRVHDLMHEIILRKAEYLGFSHFVNKEHSNLPSKIRRISIQGSTDSFLESIKDSKIRSVSLFNVDSLPNSFMTTLVVDFKLVKVLDFENSPIEYLPERVGNLFHLHYLSVKNTKVKVLPKSIGKLLNLETLNLKFSLITELPVEIKNLKKLRYLLTYRLGSDWCYRMVKNTCGVWLFIRSTEARLCGS</sequence>
<name>A0ACC1BTF9_9ROSI</name>